<evidence type="ECO:0000256" key="2">
    <source>
        <dbReference type="SAM" id="MobiDB-lite"/>
    </source>
</evidence>
<dbReference type="OrthoDB" id="7699516at2759"/>
<dbReference type="EMBL" id="CADCXV010001314">
    <property type="protein sequence ID" value="CAB0043361.1"/>
    <property type="molecule type" value="Genomic_DNA"/>
</dbReference>
<reference evidence="4 5" key="1">
    <citation type="submission" date="2020-02" db="EMBL/GenBank/DDBJ databases">
        <authorList>
            <person name="Ferguson B K."/>
        </authorList>
    </citation>
    <scope>NUCLEOTIDE SEQUENCE [LARGE SCALE GENOMIC DNA]</scope>
</reference>
<dbReference type="PROSITE" id="PS50158">
    <property type="entry name" value="ZF_CCHC"/>
    <property type="match status" value="2"/>
</dbReference>
<feature type="region of interest" description="Disordered" evidence="2">
    <location>
        <begin position="51"/>
        <end position="91"/>
    </location>
</feature>
<dbReference type="Gene3D" id="4.10.60.10">
    <property type="entry name" value="Zinc finger, CCHC-type"/>
    <property type="match status" value="1"/>
</dbReference>
<keyword evidence="1" id="KW-0479">Metal-binding</keyword>
<keyword evidence="5" id="KW-1185">Reference proteome</keyword>
<keyword evidence="1" id="KW-0863">Zinc-finger</keyword>
<accession>A0A6H5J770</accession>
<proteinExistence type="predicted"/>
<feature type="compositionally biased region" description="Basic and acidic residues" evidence="2">
    <location>
        <begin position="78"/>
        <end position="91"/>
    </location>
</feature>
<dbReference type="SMART" id="SM00343">
    <property type="entry name" value="ZnF_C2HC"/>
    <property type="match status" value="2"/>
</dbReference>
<name>A0A6H5J770_9HYME</name>
<organism evidence="4 5">
    <name type="scientific">Trichogramma brassicae</name>
    <dbReference type="NCBI Taxonomy" id="86971"/>
    <lineage>
        <taxon>Eukaryota</taxon>
        <taxon>Metazoa</taxon>
        <taxon>Ecdysozoa</taxon>
        <taxon>Arthropoda</taxon>
        <taxon>Hexapoda</taxon>
        <taxon>Insecta</taxon>
        <taxon>Pterygota</taxon>
        <taxon>Neoptera</taxon>
        <taxon>Endopterygota</taxon>
        <taxon>Hymenoptera</taxon>
        <taxon>Apocrita</taxon>
        <taxon>Proctotrupomorpha</taxon>
        <taxon>Chalcidoidea</taxon>
        <taxon>Trichogrammatidae</taxon>
        <taxon>Trichogramma</taxon>
    </lineage>
</organism>
<dbReference type="GO" id="GO:0003676">
    <property type="term" value="F:nucleic acid binding"/>
    <property type="evidence" value="ECO:0007669"/>
    <property type="project" value="InterPro"/>
</dbReference>
<feature type="compositionally biased region" description="Low complexity" evidence="2">
    <location>
        <begin position="51"/>
        <end position="62"/>
    </location>
</feature>
<gene>
    <name evidence="4" type="ORF">TBRA_LOCUS14949</name>
</gene>
<evidence type="ECO:0000313" key="5">
    <source>
        <dbReference type="Proteomes" id="UP000479190"/>
    </source>
</evidence>
<evidence type="ECO:0000256" key="1">
    <source>
        <dbReference type="PROSITE-ProRule" id="PRU00047"/>
    </source>
</evidence>
<dbReference type="SUPFAM" id="SSF57756">
    <property type="entry name" value="Retrovirus zinc finger-like domains"/>
    <property type="match status" value="1"/>
</dbReference>
<feature type="region of interest" description="Disordered" evidence="2">
    <location>
        <begin position="207"/>
        <end position="238"/>
    </location>
</feature>
<sequence>MSIRLAVLQRTNSVVVTFSMCRCDEVLCHLRARSPELPSASESIAWTASHTSYSSSEGPSGSAQFDSQRRSKKRRRTNGRDEVPTSKSSDVKQREALKLLRSWNLSFSGEAAPRVEEVVEIAYNNLLPEYRRAISDRLVDTLDRLESYGLAWERQRAINSRYVPPPTADKMTVKGAAFKPPTSARVKVAAATTVSDDDVDVVAEVKSDATQKKQAKKGKNNKPKGKAPAAKNAQSAPLDEELLARWQAMKSTLTAEAESEQTTHQAAAMQTTYASAARAGASTSNAPPRATQQVAGAQPSFAGACFKCQLPGHRANECPSVKCYNCAKQGHISRSCPSKAAKEEPSCCVCGTRGVSFQQCVKCEESSAGTWKTSIREGKRLKWRGPPAEEFNSECSCARSWCCNEF</sequence>
<feature type="compositionally biased region" description="Basic residues" evidence="2">
    <location>
        <begin position="213"/>
        <end position="225"/>
    </location>
</feature>
<feature type="domain" description="CCHC-type" evidence="3">
    <location>
        <begin position="322"/>
        <end position="338"/>
    </location>
</feature>
<evidence type="ECO:0000313" key="4">
    <source>
        <dbReference type="EMBL" id="CAB0043361.1"/>
    </source>
</evidence>
<dbReference type="Proteomes" id="UP000479190">
    <property type="component" value="Unassembled WGS sequence"/>
</dbReference>
<dbReference type="Pfam" id="PF00098">
    <property type="entry name" value="zf-CCHC"/>
    <property type="match status" value="2"/>
</dbReference>
<dbReference type="GO" id="GO:0008270">
    <property type="term" value="F:zinc ion binding"/>
    <property type="evidence" value="ECO:0007669"/>
    <property type="project" value="UniProtKB-KW"/>
</dbReference>
<feature type="domain" description="CCHC-type" evidence="3">
    <location>
        <begin position="305"/>
        <end position="320"/>
    </location>
</feature>
<dbReference type="AlphaFoldDB" id="A0A6H5J770"/>
<keyword evidence="1" id="KW-0862">Zinc</keyword>
<dbReference type="InterPro" id="IPR001878">
    <property type="entry name" value="Znf_CCHC"/>
</dbReference>
<dbReference type="InterPro" id="IPR036875">
    <property type="entry name" value="Znf_CCHC_sf"/>
</dbReference>
<protein>
    <recommendedName>
        <fullName evidence="3">CCHC-type domain-containing protein</fullName>
    </recommendedName>
</protein>
<evidence type="ECO:0000259" key="3">
    <source>
        <dbReference type="PROSITE" id="PS50158"/>
    </source>
</evidence>